<proteinExistence type="predicted"/>
<dbReference type="GeneID" id="14904018"/>
<keyword evidence="3" id="KW-1185">Reference proteome</keyword>
<protein>
    <recommendedName>
        <fullName evidence="4">Transmembrane protein</fullName>
    </recommendedName>
</protein>
<gene>
    <name evidence="2" type="ORF">IMG5_186190</name>
</gene>
<feature type="non-terminal residue" evidence="2">
    <location>
        <position position="1"/>
    </location>
</feature>
<feature type="transmembrane region" description="Helical" evidence="1">
    <location>
        <begin position="54"/>
        <end position="78"/>
    </location>
</feature>
<dbReference type="EMBL" id="GL984307">
    <property type="protein sequence ID" value="EGR27933.1"/>
    <property type="molecule type" value="Genomic_DNA"/>
</dbReference>
<feature type="transmembrane region" description="Helical" evidence="1">
    <location>
        <begin position="12"/>
        <end position="34"/>
    </location>
</feature>
<evidence type="ECO:0008006" key="4">
    <source>
        <dbReference type="Google" id="ProtNLM"/>
    </source>
</evidence>
<name>G0R3L1_ICHMU</name>
<dbReference type="RefSeq" id="XP_004027278.1">
    <property type="nucleotide sequence ID" value="XM_004027229.1"/>
</dbReference>
<dbReference type="AlphaFoldDB" id="G0R3L1"/>
<dbReference type="InParanoid" id="G0R3L1"/>
<evidence type="ECO:0000256" key="1">
    <source>
        <dbReference type="SAM" id="Phobius"/>
    </source>
</evidence>
<organism evidence="2 3">
    <name type="scientific">Ichthyophthirius multifiliis</name>
    <name type="common">White spot disease agent</name>
    <name type="synonym">Ich</name>
    <dbReference type="NCBI Taxonomy" id="5932"/>
    <lineage>
        <taxon>Eukaryota</taxon>
        <taxon>Sar</taxon>
        <taxon>Alveolata</taxon>
        <taxon>Ciliophora</taxon>
        <taxon>Intramacronucleata</taxon>
        <taxon>Oligohymenophorea</taxon>
        <taxon>Hymenostomatida</taxon>
        <taxon>Ophryoglenina</taxon>
        <taxon>Ichthyophthirius</taxon>
    </lineage>
</organism>
<reference evidence="2 3" key="1">
    <citation type="submission" date="2011-07" db="EMBL/GenBank/DDBJ databases">
        <authorList>
            <person name="Coyne R."/>
            <person name="Brami D."/>
            <person name="Johnson J."/>
            <person name="Hostetler J."/>
            <person name="Hannick L."/>
            <person name="Clark T."/>
            <person name="Cassidy-Hanley D."/>
            <person name="Inman J."/>
        </authorList>
    </citation>
    <scope>NUCLEOTIDE SEQUENCE [LARGE SCALE GENOMIC DNA]</scope>
    <source>
        <strain evidence="2 3">G5</strain>
    </source>
</reference>
<keyword evidence="1" id="KW-0812">Transmembrane</keyword>
<evidence type="ECO:0000313" key="2">
    <source>
        <dbReference type="EMBL" id="EGR27933.1"/>
    </source>
</evidence>
<accession>G0R3L1</accession>
<keyword evidence="1" id="KW-1133">Transmembrane helix</keyword>
<keyword evidence="1" id="KW-0472">Membrane</keyword>
<sequence>FILNSCIFPFKFINFCYSLYIKFFQVSGISFSYISKADPSINYFKSKLLSYSFISTSSFFIYFCSFLSTLALLIHSYFIKYSHQQKQHPSSADPVQQNLLSAAQTQSLIQIQSSQYIFYSHFEQGGGIRVNILNMESLNLSIDLSYISISYNIIVTAKFTSISWFYSIIIQSQFKQLDKYQAVWIKQSFKTSLFY</sequence>
<evidence type="ECO:0000313" key="3">
    <source>
        <dbReference type="Proteomes" id="UP000008983"/>
    </source>
</evidence>
<dbReference type="Proteomes" id="UP000008983">
    <property type="component" value="Unassembled WGS sequence"/>
</dbReference>